<organism evidence="11 12">
    <name type="scientific">Brevibacillus centrosporus</name>
    <dbReference type="NCBI Taxonomy" id="54910"/>
    <lineage>
        <taxon>Bacteria</taxon>
        <taxon>Bacillati</taxon>
        <taxon>Bacillota</taxon>
        <taxon>Bacilli</taxon>
        <taxon>Bacillales</taxon>
        <taxon>Paenibacillaceae</taxon>
        <taxon>Brevibacillus</taxon>
    </lineage>
</organism>
<keyword evidence="4" id="KW-0762">Sugar transport</keyword>
<dbReference type="PANTHER" id="PTHR43790:SF1">
    <property type="entry name" value="XYLOSE IMPORT ATP-BINDING PROTEIN XYLG"/>
    <property type="match status" value="1"/>
</dbReference>
<sequence>MSLIQLSGISKSFAGVQALKDVSIELDYGEIHCLAGENGCGKSTLIKVMSGVHAPDHGEMRIHGQKRKLLTPIDAINEGIQVIYQDFSIFPNLTVAENIALNTELAQNRKLVNWRKMKQMAKQALEKVNIQLDLDAKVETLSVADKQLIAISRALMHKAKLIIMDEPTTALTQKEVSSLFSIINGLKREGMTILFVSHKLEEVFEISERITILRNGKNVVSERVQQLDRDKLVFYMTGRKIEESYYEIKEDASIPILQTEDLGLQGCFEHISLQVKAGEIVGLTGLLGSGRTELAESLFGLRSATSGKIFIEGKEQQIHSVQDAIAQRIAYVPEDRLTEGLFLEQSIERNMVISVVDQLSSRLNMLNQTKVKSTVQDWIKSLGIVAHSPALPVKTLSGGNQQRVVLAKWLATRPRLLILNGPTVGVDIGSKEDIHQVIRALAQEGMGVLMISDDFPELKHNCNRILVMKNGRLVGEMAGKEWSQEEWTRLQETTS</sequence>
<accession>A0A1I4DML0</accession>
<keyword evidence="3" id="KW-1003">Cell membrane</keyword>
<evidence type="ECO:0000313" key="11">
    <source>
        <dbReference type="EMBL" id="SFK93181.1"/>
    </source>
</evidence>
<evidence type="ECO:0000256" key="9">
    <source>
        <dbReference type="ARBA" id="ARBA00023136"/>
    </source>
</evidence>
<feature type="domain" description="ABC transporter" evidence="10">
    <location>
        <begin position="4"/>
        <end position="240"/>
    </location>
</feature>
<keyword evidence="7 11" id="KW-0067">ATP-binding</keyword>
<feature type="domain" description="ABC transporter" evidence="10">
    <location>
        <begin position="248"/>
        <end position="495"/>
    </location>
</feature>
<dbReference type="InterPro" id="IPR050107">
    <property type="entry name" value="ABC_carbohydrate_import_ATPase"/>
</dbReference>
<reference evidence="12" key="1">
    <citation type="submission" date="2016-10" db="EMBL/GenBank/DDBJ databases">
        <authorList>
            <person name="Varghese N."/>
            <person name="Submissions S."/>
        </authorList>
    </citation>
    <scope>NUCLEOTIDE SEQUENCE [LARGE SCALE GENOMIC DNA]</scope>
    <source>
        <strain evidence="12">OK042</strain>
    </source>
</reference>
<dbReference type="AlphaFoldDB" id="A0A1I4DML0"/>
<dbReference type="SMART" id="SM00382">
    <property type="entry name" value="AAA"/>
    <property type="match status" value="2"/>
</dbReference>
<evidence type="ECO:0000256" key="4">
    <source>
        <dbReference type="ARBA" id="ARBA00022597"/>
    </source>
</evidence>
<dbReference type="Gene3D" id="3.40.50.300">
    <property type="entry name" value="P-loop containing nucleotide triphosphate hydrolases"/>
    <property type="match status" value="2"/>
</dbReference>
<dbReference type="PROSITE" id="PS00211">
    <property type="entry name" value="ABC_TRANSPORTER_1"/>
    <property type="match status" value="1"/>
</dbReference>
<evidence type="ECO:0000259" key="10">
    <source>
        <dbReference type="PROSITE" id="PS50893"/>
    </source>
</evidence>
<dbReference type="GO" id="GO:0016887">
    <property type="term" value="F:ATP hydrolysis activity"/>
    <property type="evidence" value="ECO:0007669"/>
    <property type="project" value="InterPro"/>
</dbReference>
<evidence type="ECO:0000256" key="8">
    <source>
        <dbReference type="ARBA" id="ARBA00022967"/>
    </source>
</evidence>
<name>A0A1I4DML0_9BACL</name>
<dbReference type="CDD" id="cd03216">
    <property type="entry name" value="ABC_Carb_Monos_I"/>
    <property type="match status" value="1"/>
</dbReference>
<dbReference type="PANTHER" id="PTHR43790">
    <property type="entry name" value="CARBOHYDRATE TRANSPORT ATP-BINDING PROTEIN MG119-RELATED"/>
    <property type="match status" value="1"/>
</dbReference>
<evidence type="ECO:0000256" key="2">
    <source>
        <dbReference type="ARBA" id="ARBA00022448"/>
    </source>
</evidence>
<gene>
    <name evidence="11" type="ORF">SAMN05518846_12470</name>
</gene>
<keyword evidence="12" id="KW-1185">Reference proteome</keyword>
<dbReference type="STRING" id="1884381.SAMN05518846_12470"/>
<dbReference type="Proteomes" id="UP000198915">
    <property type="component" value="Unassembled WGS sequence"/>
</dbReference>
<dbReference type="EMBL" id="FORT01000024">
    <property type="protein sequence ID" value="SFK93181.1"/>
    <property type="molecule type" value="Genomic_DNA"/>
</dbReference>
<dbReference type="Pfam" id="PF00005">
    <property type="entry name" value="ABC_tran"/>
    <property type="match status" value="2"/>
</dbReference>
<dbReference type="CDD" id="cd03215">
    <property type="entry name" value="ABC_Carb_Monos_II"/>
    <property type="match status" value="1"/>
</dbReference>
<dbReference type="SUPFAM" id="SSF52540">
    <property type="entry name" value="P-loop containing nucleoside triphosphate hydrolases"/>
    <property type="match status" value="2"/>
</dbReference>
<evidence type="ECO:0000256" key="5">
    <source>
        <dbReference type="ARBA" id="ARBA00022737"/>
    </source>
</evidence>
<dbReference type="InterPro" id="IPR017871">
    <property type="entry name" value="ABC_transporter-like_CS"/>
</dbReference>
<evidence type="ECO:0000256" key="3">
    <source>
        <dbReference type="ARBA" id="ARBA00022475"/>
    </source>
</evidence>
<keyword evidence="5" id="KW-0677">Repeat</keyword>
<evidence type="ECO:0000313" key="12">
    <source>
        <dbReference type="Proteomes" id="UP000198915"/>
    </source>
</evidence>
<dbReference type="GO" id="GO:0005886">
    <property type="term" value="C:plasma membrane"/>
    <property type="evidence" value="ECO:0007669"/>
    <property type="project" value="UniProtKB-SubCell"/>
</dbReference>
<evidence type="ECO:0000256" key="6">
    <source>
        <dbReference type="ARBA" id="ARBA00022741"/>
    </source>
</evidence>
<keyword evidence="6" id="KW-0547">Nucleotide-binding</keyword>
<dbReference type="InterPro" id="IPR027417">
    <property type="entry name" value="P-loop_NTPase"/>
</dbReference>
<proteinExistence type="predicted"/>
<evidence type="ECO:0000256" key="7">
    <source>
        <dbReference type="ARBA" id="ARBA00022840"/>
    </source>
</evidence>
<dbReference type="FunFam" id="3.40.50.300:FF:000127">
    <property type="entry name" value="Ribose import ATP-binding protein RbsA"/>
    <property type="match status" value="1"/>
</dbReference>
<keyword evidence="2" id="KW-0813">Transport</keyword>
<evidence type="ECO:0000256" key="1">
    <source>
        <dbReference type="ARBA" id="ARBA00004202"/>
    </source>
</evidence>
<protein>
    <submittedName>
        <fullName evidence="11">Monosaccharide ABC transporter ATP-binding protein, CUT2 family</fullName>
    </submittedName>
</protein>
<dbReference type="InterPro" id="IPR003593">
    <property type="entry name" value="AAA+_ATPase"/>
</dbReference>
<keyword evidence="8" id="KW-1278">Translocase</keyword>
<dbReference type="RefSeq" id="WP_092276667.1">
    <property type="nucleotide sequence ID" value="NZ_FORT01000024.1"/>
</dbReference>
<keyword evidence="9" id="KW-0472">Membrane</keyword>
<dbReference type="PROSITE" id="PS50893">
    <property type="entry name" value="ABC_TRANSPORTER_2"/>
    <property type="match status" value="2"/>
</dbReference>
<dbReference type="GO" id="GO:0005524">
    <property type="term" value="F:ATP binding"/>
    <property type="evidence" value="ECO:0007669"/>
    <property type="project" value="UniProtKB-KW"/>
</dbReference>
<dbReference type="InterPro" id="IPR003439">
    <property type="entry name" value="ABC_transporter-like_ATP-bd"/>
</dbReference>
<comment type="subcellular location">
    <subcellularLocation>
        <location evidence="1">Cell membrane</location>
        <topology evidence="1">Peripheral membrane protein</topology>
    </subcellularLocation>
</comment>